<dbReference type="KEGG" id="aia:AWH56_009480"/>
<evidence type="ECO:0000256" key="3">
    <source>
        <dbReference type="ARBA" id="ARBA00024670"/>
    </source>
</evidence>
<evidence type="ECO:0000256" key="1">
    <source>
        <dbReference type="ARBA" id="ARBA00009013"/>
    </source>
</evidence>
<dbReference type="EMBL" id="CP063356">
    <property type="protein sequence ID" value="QOY37788.1"/>
    <property type="molecule type" value="Genomic_DNA"/>
</dbReference>
<dbReference type="Proteomes" id="UP000180175">
    <property type="component" value="Chromosome"/>
</dbReference>
<dbReference type="PANTHER" id="PTHR33495:SF9">
    <property type="entry name" value="ANTI-SIGMA-B FACTOR ANTAGONIST"/>
    <property type="match status" value="1"/>
</dbReference>
<comment type="similarity">
    <text evidence="1 4">Belongs to the anti-sigma-factor antagonist family.</text>
</comment>
<dbReference type="EMBL" id="LQXD01000001">
    <property type="protein sequence ID" value="OIJ23488.1"/>
    <property type="molecule type" value="Genomic_DNA"/>
</dbReference>
<gene>
    <name evidence="7" type="ORF">AWH56_009480</name>
    <name evidence="6" type="ORF">AWH56_01055</name>
</gene>
<dbReference type="OrthoDB" id="9793697at2"/>
<dbReference type="SUPFAM" id="SSF52091">
    <property type="entry name" value="SpoIIaa-like"/>
    <property type="match status" value="1"/>
</dbReference>
<evidence type="ECO:0000256" key="4">
    <source>
        <dbReference type="RuleBase" id="RU003749"/>
    </source>
</evidence>
<name>A0A1S2MFJ8_9BACI</name>
<dbReference type="Pfam" id="PF01740">
    <property type="entry name" value="STAS"/>
    <property type="match status" value="1"/>
</dbReference>
<evidence type="ECO:0000256" key="2">
    <source>
        <dbReference type="ARBA" id="ARBA00022553"/>
    </source>
</evidence>
<reference evidence="7" key="4">
    <citation type="submission" date="2020-10" db="EMBL/GenBank/DDBJ databases">
        <authorList>
            <person name="Bassil N.M."/>
            <person name="Lloyd J.R."/>
        </authorList>
    </citation>
    <scope>NUCLEOTIDE SEQUENCE</scope>
    <source>
        <strain evidence="7">NB2006</strain>
    </source>
</reference>
<dbReference type="InterPro" id="IPR036513">
    <property type="entry name" value="STAS_dom_sf"/>
</dbReference>
<dbReference type="InterPro" id="IPR003658">
    <property type="entry name" value="Anti-sigma_ant"/>
</dbReference>
<dbReference type="AlphaFoldDB" id="A0A1S2MFJ8"/>
<evidence type="ECO:0000259" key="5">
    <source>
        <dbReference type="PROSITE" id="PS50801"/>
    </source>
</evidence>
<feature type="domain" description="STAS" evidence="5">
    <location>
        <begin position="16"/>
        <end position="110"/>
    </location>
</feature>
<dbReference type="GO" id="GO:0043856">
    <property type="term" value="F:anti-sigma factor antagonist activity"/>
    <property type="evidence" value="ECO:0007669"/>
    <property type="project" value="InterPro"/>
</dbReference>
<accession>A0A1S2MFJ8</accession>
<comment type="function">
    <text evidence="3">Positive regulator of sigma-B activity. Non-phosphorylated RsbV binds to RsbW, preventing its association with sigma-B. When phosphorylated, releases RsbW, which is then free to complex with and inactivate sigma-B.</text>
</comment>
<dbReference type="InterPro" id="IPR002645">
    <property type="entry name" value="STAS_dom"/>
</dbReference>
<sequence>MNLEVNHIEKEEKHYLYLNGEVDVYTSEKLKNALLPLTENKGNEVIVDFSQVNYIDSTGLGIFIGALKATHKHGSSIKLIGMIGRVRRLFNITGLDEVISIEESTREEAK</sequence>
<keyword evidence="8" id="KW-1185">Reference proteome</keyword>
<dbReference type="RefSeq" id="WP_071315395.1">
    <property type="nucleotide sequence ID" value="NZ_CP063356.2"/>
</dbReference>
<dbReference type="PROSITE" id="PS50801">
    <property type="entry name" value="STAS"/>
    <property type="match status" value="1"/>
</dbReference>
<protein>
    <recommendedName>
        <fullName evidence="4">Anti-sigma factor antagonist</fullName>
    </recommendedName>
</protein>
<proteinExistence type="inferred from homology"/>
<dbReference type="NCBIfam" id="TIGR00377">
    <property type="entry name" value="ant_ant_sig"/>
    <property type="match status" value="1"/>
</dbReference>
<evidence type="ECO:0000313" key="8">
    <source>
        <dbReference type="Proteomes" id="UP000180175"/>
    </source>
</evidence>
<reference evidence="7 8" key="2">
    <citation type="journal article" date="2017" name="Genome Announc.">
        <title>Draft Genome Sequences of Four Alkaliphilic Bacteria Belonging to the Anaerobacillus Genus.</title>
        <authorList>
            <person name="Bassil N.M."/>
            <person name="Lloyd J.R."/>
        </authorList>
    </citation>
    <scope>NUCLEOTIDE SEQUENCE [LARGE SCALE GENOMIC DNA]</scope>
    <source>
        <strain evidence="7 8">NB2006</strain>
    </source>
</reference>
<reference evidence="6 8" key="1">
    <citation type="submission" date="2016-10" db="EMBL/GenBank/DDBJ databases">
        <title>Draft genome sequences of four alkaliphilic bacteria belonging to the Anaerobacillus genus.</title>
        <authorList>
            <person name="Bassil N.M."/>
            <person name="Lloyd J.R."/>
        </authorList>
    </citation>
    <scope>NUCLEOTIDE SEQUENCE [LARGE SCALE GENOMIC DNA]</scope>
    <source>
        <strain evidence="6 8">NB2006</strain>
    </source>
</reference>
<organism evidence="6 8">
    <name type="scientific">Anaerobacillus isosaccharinicus</name>
    <dbReference type="NCBI Taxonomy" id="1532552"/>
    <lineage>
        <taxon>Bacteria</taxon>
        <taxon>Bacillati</taxon>
        <taxon>Bacillota</taxon>
        <taxon>Bacilli</taxon>
        <taxon>Bacillales</taxon>
        <taxon>Bacillaceae</taxon>
        <taxon>Anaerobacillus</taxon>
    </lineage>
</organism>
<reference evidence="7 8" key="3">
    <citation type="journal article" date="2019" name="Int. J. Syst. Evol. Microbiol.">
        <title>Anaerobacillus isosaccharinicus sp. nov., an alkaliphilic bacterium which degrades isosaccharinic acid.</title>
        <authorList>
            <person name="Bassil N.M."/>
            <person name="Lloyd J.R."/>
        </authorList>
    </citation>
    <scope>NUCLEOTIDE SEQUENCE [LARGE SCALE GENOMIC DNA]</scope>
    <source>
        <strain evidence="7 8">NB2006</strain>
    </source>
</reference>
<dbReference type="PANTHER" id="PTHR33495">
    <property type="entry name" value="ANTI-SIGMA FACTOR ANTAGONIST TM_1081-RELATED-RELATED"/>
    <property type="match status" value="1"/>
</dbReference>
<evidence type="ECO:0000313" key="7">
    <source>
        <dbReference type="EMBL" id="QOY37788.1"/>
    </source>
</evidence>
<dbReference type="CDD" id="cd07043">
    <property type="entry name" value="STAS_anti-anti-sigma_factors"/>
    <property type="match status" value="1"/>
</dbReference>
<evidence type="ECO:0000313" key="6">
    <source>
        <dbReference type="EMBL" id="OIJ23488.1"/>
    </source>
</evidence>
<keyword evidence="2" id="KW-0597">Phosphoprotein</keyword>
<dbReference type="Gene3D" id="3.30.750.24">
    <property type="entry name" value="STAS domain"/>
    <property type="match status" value="1"/>
</dbReference>